<accession>A0A9J6RR23</accession>
<dbReference type="AlphaFoldDB" id="A0A9J6RR23"/>
<proteinExistence type="predicted"/>
<sequence>MLKSLLKLSGIYLLLSVALPLSAAESSGFLKLNLRYFAESEEFGGAGQSVVSIEGKYALYQEWKDDSIYFEAYLRSDTANHDWKSSDIRELVWTHVDGDVEYQLGIGKVFWGVTESQHLVDIINQTDLSVSIDGETKLGQPMIKATYAGDWWQLEGYLLPGFRKRRFSEGEQRLQFFPDVDYDDVLYESASRHRHTDVALRWSATLDALDLGVSYFSGTSREPRFVLNRSHGLSPFYEQIEQLGVDAQLTLDAWLLKLEAISRSGQGERFTALAAGFEYTYYQVMGSEVDVGVLAEYLYDSRPVETSAAFREESNPAVFPSNTFWGARFTFNDVATSDLLIGLIVDGENKAVQGAIEYQRRFYDNYKFEFEMRYFDQIEKDTLFYGLRKDSYWQMSVSRHF</sequence>
<protein>
    <submittedName>
        <fullName evidence="2">Uncharacterized protein</fullName>
    </submittedName>
</protein>
<gene>
    <name evidence="2" type="ORF">O0V09_18245</name>
</gene>
<keyword evidence="1" id="KW-0732">Signal</keyword>
<evidence type="ECO:0000256" key="1">
    <source>
        <dbReference type="SAM" id="SignalP"/>
    </source>
</evidence>
<evidence type="ECO:0000313" key="3">
    <source>
        <dbReference type="Proteomes" id="UP001069090"/>
    </source>
</evidence>
<dbReference type="Proteomes" id="UP001069090">
    <property type="component" value="Unassembled WGS sequence"/>
</dbReference>
<comment type="caution">
    <text evidence="2">The sequence shown here is derived from an EMBL/GenBank/DDBJ whole genome shotgun (WGS) entry which is preliminary data.</text>
</comment>
<organism evidence="2 3">
    <name type="scientific">Dasania phycosphaerae</name>
    <dbReference type="NCBI Taxonomy" id="2950436"/>
    <lineage>
        <taxon>Bacteria</taxon>
        <taxon>Pseudomonadati</taxon>
        <taxon>Pseudomonadota</taxon>
        <taxon>Gammaproteobacteria</taxon>
        <taxon>Cellvibrionales</taxon>
        <taxon>Spongiibacteraceae</taxon>
        <taxon>Dasania</taxon>
    </lineage>
</organism>
<evidence type="ECO:0000313" key="2">
    <source>
        <dbReference type="EMBL" id="MCZ0867142.1"/>
    </source>
</evidence>
<dbReference type="RefSeq" id="WP_268905383.1">
    <property type="nucleotide sequence ID" value="NZ_JAPTGG010000024.1"/>
</dbReference>
<dbReference type="EMBL" id="JAPTGG010000024">
    <property type="protein sequence ID" value="MCZ0867142.1"/>
    <property type="molecule type" value="Genomic_DNA"/>
</dbReference>
<reference evidence="2 3" key="1">
    <citation type="submission" date="2022-12" db="EMBL/GenBank/DDBJ databases">
        <title>Dasania phycosphaerae sp. nov., isolated from particulate material of the south coast of Korea.</title>
        <authorList>
            <person name="Jiang Y."/>
        </authorList>
    </citation>
    <scope>NUCLEOTIDE SEQUENCE [LARGE SCALE GENOMIC DNA]</scope>
    <source>
        <strain evidence="2 3">GY-19</strain>
    </source>
</reference>
<feature type="chain" id="PRO_5039897139" evidence="1">
    <location>
        <begin position="24"/>
        <end position="401"/>
    </location>
</feature>
<name>A0A9J6RR23_9GAMM</name>
<keyword evidence="3" id="KW-1185">Reference proteome</keyword>
<feature type="signal peptide" evidence="1">
    <location>
        <begin position="1"/>
        <end position="23"/>
    </location>
</feature>